<keyword evidence="3" id="KW-0472">Membrane</keyword>
<dbReference type="InterPro" id="IPR052501">
    <property type="entry name" value="Alpha-1-2_FucT"/>
</dbReference>
<evidence type="ECO:0000256" key="2">
    <source>
        <dbReference type="ARBA" id="ARBA00022679"/>
    </source>
</evidence>
<evidence type="ECO:0000313" key="5">
    <source>
        <dbReference type="WBParaSite" id="PgR031_g065_t02"/>
    </source>
</evidence>
<dbReference type="PANTHER" id="PTHR22898">
    <property type="entry name" value="UNCHARACTERIZED GLYCOSOL TRANSFERASE-RELATED"/>
    <property type="match status" value="1"/>
</dbReference>
<keyword evidence="3" id="KW-0812">Transmembrane</keyword>
<keyword evidence="1" id="KW-0328">Glycosyltransferase</keyword>
<sequence length="435" mass="49357">MRSPNSITIENEESASEHLVACQNEPNNSPYNRKDEVMTEWMGFQTLRGYFYSSRVFQPMVAVMEKSPTSNSRLHYTVITISILVSSLIFYTTARMIFAQQAQPIFPTQSAKTSTSEERSKYVGLPYIAAGNGGGIGNQLFEFVSLIGIARKLNRVPYIGAINFGAIKKLYELSKVFPNLPEHFHILFPKLLKRKSTTLSGGRCCVYGDIEKLQAYSNFTDIYLTDSYLQSFKYFAHISNEIRSSILVMGESLHELASTKLFQRSIVNSKDYRLCVHTRRGDFVYSKAHQESTEFFTVNSVKYIVDSIQTRRRVTVLLFGDDYSWNSNLTTKFFNASLSAHAALPLVNVTPVVDIAFCSRHCDAVLMTASASTFGWWLAYLTKPDATIYYNSVFSKANGIERELNPQDFFPPHWKPLNLTKMHNGSVRFSVGWSK</sequence>
<dbReference type="InterPro" id="IPR002516">
    <property type="entry name" value="Glyco_trans_11"/>
</dbReference>
<dbReference type="WBParaSite" id="PgR031_g065_t02">
    <property type="protein sequence ID" value="PgR031_g065_t02"/>
    <property type="gene ID" value="PgR031_g065"/>
</dbReference>
<protein>
    <submittedName>
        <fullName evidence="5">L-Fucosyltransferase</fullName>
    </submittedName>
</protein>
<proteinExistence type="predicted"/>
<dbReference type="GO" id="GO:0008107">
    <property type="term" value="F:galactoside 2-alpha-L-fucosyltransferase activity"/>
    <property type="evidence" value="ECO:0007669"/>
    <property type="project" value="InterPro"/>
</dbReference>
<keyword evidence="2" id="KW-0808">Transferase</keyword>
<evidence type="ECO:0000256" key="3">
    <source>
        <dbReference type="SAM" id="Phobius"/>
    </source>
</evidence>
<evidence type="ECO:0000256" key="1">
    <source>
        <dbReference type="ARBA" id="ARBA00022676"/>
    </source>
</evidence>
<evidence type="ECO:0000313" key="4">
    <source>
        <dbReference type="Proteomes" id="UP000887569"/>
    </source>
</evidence>
<dbReference type="Proteomes" id="UP000887569">
    <property type="component" value="Unplaced"/>
</dbReference>
<keyword evidence="3" id="KW-1133">Transmembrane helix</keyword>
<name>A0A915B954_PARUN</name>
<dbReference type="GO" id="GO:0016020">
    <property type="term" value="C:membrane"/>
    <property type="evidence" value="ECO:0007669"/>
    <property type="project" value="InterPro"/>
</dbReference>
<feature type="transmembrane region" description="Helical" evidence="3">
    <location>
        <begin position="74"/>
        <end position="94"/>
    </location>
</feature>
<dbReference type="AlphaFoldDB" id="A0A915B954"/>
<dbReference type="Pfam" id="PF01531">
    <property type="entry name" value="Glyco_transf_11"/>
    <property type="match status" value="1"/>
</dbReference>
<dbReference type="GO" id="GO:0005975">
    <property type="term" value="P:carbohydrate metabolic process"/>
    <property type="evidence" value="ECO:0007669"/>
    <property type="project" value="InterPro"/>
</dbReference>
<reference evidence="5" key="1">
    <citation type="submission" date="2022-11" db="UniProtKB">
        <authorList>
            <consortium name="WormBaseParasite"/>
        </authorList>
    </citation>
    <scope>IDENTIFICATION</scope>
</reference>
<dbReference type="PANTHER" id="PTHR22898:SF3">
    <property type="entry name" value="ALPHA-1,2-FUCOSYLTRANSFERASE-RELATED"/>
    <property type="match status" value="1"/>
</dbReference>
<accession>A0A915B954</accession>
<organism evidence="4 5">
    <name type="scientific">Parascaris univalens</name>
    <name type="common">Nematode worm</name>
    <dbReference type="NCBI Taxonomy" id="6257"/>
    <lineage>
        <taxon>Eukaryota</taxon>
        <taxon>Metazoa</taxon>
        <taxon>Ecdysozoa</taxon>
        <taxon>Nematoda</taxon>
        <taxon>Chromadorea</taxon>
        <taxon>Rhabditida</taxon>
        <taxon>Spirurina</taxon>
        <taxon>Ascaridomorpha</taxon>
        <taxon>Ascaridoidea</taxon>
        <taxon>Ascarididae</taxon>
        <taxon>Parascaris</taxon>
    </lineage>
</organism>
<keyword evidence="4" id="KW-1185">Reference proteome</keyword>